<dbReference type="PANTHER" id="PTHR23160">
    <property type="entry name" value="SYNAPTONEMAL COMPLEX PROTEIN-RELATED"/>
    <property type="match status" value="1"/>
</dbReference>
<keyword evidence="6" id="KW-1185">Reference proteome</keyword>
<sequence>MASGEGDTVGTMENHVEDSSILETQLADEDHHHKHGSNGDLPMENGVSDGNQVPADSHDQLLEMVADLRFQNEFLKSQFKGFRNSNHVHSDLSLQREGGGPEGGESNIVKELQERILALDKELLVEKQTRLASEEALKHLQTVYSEAETKAKELSEKLAEAQTKLDQEIKEREEKYNELDSKFNRLHKRAKQRIQDVQKEKDDLEARFNEVNETAEKATSQQSALQQELERTRKQANEALKGMDADRQHLRGENNRLRDTIEDLRRSLQPKESAIEALQQSLAEKEQMLEDMRGLLQAADEKKQAALAELSAKHQKNIESLEAQLNDALSDRSKATESISSLQVLVAEKESKIADMEAASSGEAARLRASLESVKGEISQLKQEHEKEKASWEAASQALKMKLETAESNCIRAEVEVAKIRSQLESEVSAQSRILSTRDAELLAAKEEIRSLEREFSSYKVRAHALLQKKDAELAAAKDSEQLKALEEALKEAENEVISVTEEKDKVIQDLQSAMANHERDLLERETALENAKQQIRSLETKLDSANAQHLKEKEEWGLSLKNVEETWRIKCDSMKAENEATAAQDMQKELQELKLQYKKLKDEHASFHDMADKMIEEKDNEISRLSDDNRHLRQSLHSRPQVDHSDNDNYSTASHKLDSMNLSPSAAEQQILLLARQQAQREEELARSQRHILALQEEIEELERENRLHSQQEAILKAELRDMDRSKKREGVDMTYLKNVILKLLETGEVEVLLPVIGMLLQFSPQEMQKCQQAYQNSADAPQSPANDASGSGLSLFSRFSFT</sequence>
<dbReference type="Proteomes" id="UP001341840">
    <property type="component" value="Unassembled WGS sequence"/>
</dbReference>
<proteinExistence type="predicted"/>
<evidence type="ECO:0000256" key="3">
    <source>
        <dbReference type="SAM" id="MobiDB-lite"/>
    </source>
</evidence>
<dbReference type="SMART" id="SM00755">
    <property type="entry name" value="Grip"/>
    <property type="match status" value="1"/>
</dbReference>
<dbReference type="EMBL" id="JASCZI010000150">
    <property type="protein sequence ID" value="MED6109408.1"/>
    <property type="molecule type" value="Genomic_DNA"/>
</dbReference>
<comment type="caution">
    <text evidence="5">The sequence shown here is derived from an EMBL/GenBank/DDBJ whole genome shotgun (WGS) entry which is preliminary data.</text>
</comment>
<dbReference type="PROSITE" id="PS50913">
    <property type="entry name" value="GRIP"/>
    <property type="match status" value="1"/>
</dbReference>
<evidence type="ECO:0000256" key="1">
    <source>
        <dbReference type="ARBA" id="ARBA00023054"/>
    </source>
</evidence>
<accession>A0ABU6QD18</accession>
<dbReference type="PANTHER" id="PTHR23160:SF1">
    <property type="entry name" value="PROTEIN GRIP"/>
    <property type="match status" value="1"/>
</dbReference>
<feature type="domain" description="GRIP" evidence="4">
    <location>
        <begin position="728"/>
        <end position="775"/>
    </location>
</feature>
<protein>
    <recommendedName>
        <fullName evidence="4">GRIP domain-containing protein</fullName>
    </recommendedName>
</protein>
<name>A0ABU6QD18_9FABA</name>
<organism evidence="5 6">
    <name type="scientific">Stylosanthes scabra</name>
    <dbReference type="NCBI Taxonomy" id="79078"/>
    <lineage>
        <taxon>Eukaryota</taxon>
        <taxon>Viridiplantae</taxon>
        <taxon>Streptophyta</taxon>
        <taxon>Embryophyta</taxon>
        <taxon>Tracheophyta</taxon>
        <taxon>Spermatophyta</taxon>
        <taxon>Magnoliopsida</taxon>
        <taxon>eudicotyledons</taxon>
        <taxon>Gunneridae</taxon>
        <taxon>Pentapetalae</taxon>
        <taxon>rosids</taxon>
        <taxon>fabids</taxon>
        <taxon>Fabales</taxon>
        <taxon>Fabaceae</taxon>
        <taxon>Papilionoideae</taxon>
        <taxon>50 kb inversion clade</taxon>
        <taxon>dalbergioids sensu lato</taxon>
        <taxon>Dalbergieae</taxon>
        <taxon>Pterocarpus clade</taxon>
        <taxon>Stylosanthes</taxon>
    </lineage>
</organism>
<feature type="region of interest" description="Disordered" evidence="3">
    <location>
        <begin position="635"/>
        <end position="658"/>
    </location>
</feature>
<evidence type="ECO:0000256" key="2">
    <source>
        <dbReference type="SAM" id="Coils"/>
    </source>
</evidence>
<dbReference type="Gene3D" id="1.10.287.1490">
    <property type="match status" value="1"/>
</dbReference>
<feature type="compositionally biased region" description="Polar residues" evidence="3">
    <location>
        <begin position="217"/>
        <end position="226"/>
    </location>
</feature>
<feature type="region of interest" description="Disordered" evidence="3">
    <location>
        <begin position="212"/>
        <end position="231"/>
    </location>
</feature>
<feature type="region of interest" description="Disordered" evidence="3">
    <location>
        <begin position="1"/>
        <end position="55"/>
    </location>
</feature>
<evidence type="ECO:0000259" key="4">
    <source>
        <dbReference type="PROSITE" id="PS50913"/>
    </source>
</evidence>
<reference evidence="5 6" key="1">
    <citation type="journal article" date="2023" name="Plants (Basel)">
        <title>Bridging the Gap: Combining Genomics and Transcriptomics Approaches to Understand Stylosanthes scabra, an Orphan Legume from the Brazilian Caatinga.</title>
        <authorList>
            <person name="Ferreira-Neto J.R.C."/>
            <person name="da Silva M.D."/>
            <person name="Binneck E."/>
            <person name="de Melo N.F."/>
            <person name="da Silva R.H."/>
            <person name="de Melo A.L.T.M."/>
            <person name="Pandolfi V."/>
            <person name="Bustamante F.O."/>
            <person name="Brasileiro-Vidal A.C."/>
            <person name="Benko-Iseppon A.M."/>
        </authorList>
    </citation>
    <scope>NUCLEOTIDE SEQUENCE [LARGE SCALE GENOMIC DNA]</scope>
    <source>
        <tissue evidence="5">Leaves</tissue>
    </source>
</reference>
<gene>
    <name evidence="5" type="ORF">PIB30_033282</name>
</gene>
<dbReference type="InterPro" id="IPR000237">
    <property type="entry name" value="GRIP_dom"/>
</dbReference>
<feature type="compositionally biased region" description="Polar residues" evidence="3">
    <location>
        <begin position="649"/>
        <end position="658"/>
    </location>
</feature>
<keyword evidence="1 2" id="KW-0175">Coiled coil</keyword>
<feature type="coiled-coil region" evidence="2">
    <location>
        <begin position="686"/>
        <end position="720"/>
    </location>
</feature>
<evidence type="ECO:0000313" key="5">
    <source>
        <dbReference type="EMBL" id="MED6109408.1"/>
    </source>
</evidence>
<evidence type="ECO:0000313" key="6">
    <source>
        <dbReference type="Proteomes" id="UP001341840"/>
    </source>
</evidence>
<dbReference type="Pfam" id="PF01465">
    <property type="entry name" value="GRIP"/>
    <property type="match status" value="1"/>
</dbReference>